<keyword evidence="7" id="KW-1185">Reference proteome</keyword>
<dbReference type="EMBL" id="QJUP01000001">
    <property type="protein sequence ID" value="TBV00043.1"/>
    <property type="molecule type" value="Genomic_DNA"/>
</dbReference>
<accession>A0A4Q9RG55</accession>
<dbReference type="SUPFAM" id="SSF103473">
    <property type="entry name" value="MFS general substrate transporter"/>
    <property type="match status" value="1"/>
</dbReference>
<dbReference type="RefSeq" id="WP_131183137.1">
    <property type="nucleotide sequence ID" value="NZ_QJUO01000002.1"/>
</dbReference>
<sequence>MLAYPFGYGTARSLRIPYLVMPGVGLGAMMTAASSTIMRVAPVSRVGMAVSLVEVAYELGGASGVTLMGSILTVVYGVSLLLPLGA</sequence>
<evidence type="ECO:0000313" key="7">
    <source>
        <dbReference type="Proteomes" id="UP000292639"/>
    </source>
</evidence>
<dbReference type="InterPro" id="IPR036259">
    <property type="entry name" value="MFS_trans_sf"/>
</dbReference>
<dbReference type="InterPro" id="IPR020846">
    <property type="entry name" value="MFS_dom"/>
</dbReference>
<organism evidence="6 7">
    <name type="scientific">Stutzerimonas kirkiae</name>
    <dbReference type="NCBI Taxonomy" id="2211392"/>
    <lineage>
        <taxon>Bacteria</taxon>
        <taxon>Pseudomonadati</taxon>
        <taxon>Pseudomonadota</taxon>
        <taxon>Gammaproteobacteria</taxon>
        <taxon>Pseudomonadales</taxon>
        <taxon>Pseudomonadaceae</taxon>
        <taxon>Stutzerimonas</taxon>
    </lineage>
</organism>
<dbReference type="Proteomes" id="UP000292639">
    <property type="component" value="Unassembled WGS sequence"/>
</dbReference>
<evidence type="ECO:0000313" key="6">
    <source>
        <dbReference type="EMBL" id="TBV00043.1"/>
    </source>
</evidence>
<evidence type="ECO:0000256" key="1">
    <source>
        <dbReference type="ARBA" id="ARBA00022692"/>
    </source>
</evidence>
<feature type="transmembrane region" description="Helical" evidence="4">
    <location>
        <begin position="18"/>
        <end position="41"/>
    </location>
</feature>
<keyword evidence="2 4" id="KW-1133">Transmembrane helix</keyword>
<keyword evidence="1 4" id="KW-0812">Transmembrane</keyword>
<evidence type="ECO:0000256" key="2">
    <source>
        <dbReference type="ARBA" id="ARBA00022989"/>
    </source>
</evidence>
<dbReference type="PROSITE" id="PS50850">
    <property type="entry name" value="MFS"/>
    <property type="match status" value="1"/>
</dbReference>
<proteinExistence type="predicted"/>
<dbReference type="AlphaFoldDB" id="A0A4Q9RG55"/>
<dbReference type="GO" id="GO:0022857">
    <property type="term" value="F:transmembrane transporter activity"/>
    <property type="evidence" value="ECO:0007669"/>
    <property type="project" value="InterPro"/>
</dbReference>
<comment type="caution">
    <text evidence="6">The sequence shown here is derived from an EMBL/GenBank/DDBJ whole genome shotgun (WGS) entry which is preliminary data.</text>
</comment>
<reference evidence="6 7" key="1">
    <citation type="submission" date="2018-06" db="EMBL/GenBank/DDBJ databases">
        <title>Three novel Pseudomonas species isolated from symptomatic oak.</title>
        <authorList>
            <person name="Bueno-Gonzalez V."/>
            <person name="Brady C."/>
        </authorList>
    </citation>
    <scope>NUCLEOTIDE SEQUENCE [LARGE SCALE GENOMIC DNA]</scope>
    <source>
        <strain evidence="6 7">P17C</strain>
    </source>
</reference>
<evidence type="ECO:0000259" key="5">
    <source>
        <dbReference type="PROSITE" id="PS50850"/>
    </source>
</evidence>
<evidence type="ECO:0000256" key="3">
    <source>
        <dbReference type="ARBA" id="ARBA00023136"/>
    </source>
</evidence>
<keyword evidence="3 4" id="KW-0472">Membrane</keyword>
<evidence type="ECO:0000256" key="4">
    <source>
        <dbReference type="SAM" id="Phobius"/>
    </source>
</evidence>
<name>A0A4Q9RG55_9GAMM</name>
<gene>
    <name evidence="6" type="ORF">DNJ96_01815</name>
</gene>
<feature type="domain" description="Major facilitator superfamily (MFS) profile" evidence="5">
    <location>
        <begin position="1"/>
        <end position="86"/>
    </location>
</feature>
<feature type="transmembrane region" description="Helical" evidence="4">
    <location>
        <begin position="61"/>
        <end position="82"/>
    </location>
</feature>
<protein>
    <recommendedName>
        <fullName evidence="5">Major facilitator superfamily (MFS) profile domain-containing protein</fullName>
    </recommendedName>
</protein>